<dbReference type="Pfam" id="PF07963">
    <property type="entry name" value="N_methyl"/>
    <property type="match status" value="1"/>
</dbReference>
<dbReference type="GO" id="GO:0015627">
    <property type="term" value="C:type II protein secretion system complex"/>
    <property type="evidence" value="ECO:0007669"/>
    <property type="project" value="UniProtKB-UniRule"/>
</dbReference>
<evidence type="ECO:0000313" key="12">
    <source>
        <dbReference type="Proteomes" id="UP000538566"/>
    </source>
</evidence>
<keyword evidence="4 9" id="KW-0488">Methylation</keyword>
<dbReference type="PANTHER" id="PTHR38779">
    <property type="entry name" value="TYPE II SECRETION SYSTEM PROTEIN I-RELATED"/>
    <property type="match status" value="1"/>
</dbReference>
<evidence type="ECO:0000256" key="4">
    <source>
        <dbReference type="ARBA" id="ARBA00022481"/>
    </source>
</evidence>
<feature type="domain" description="Type II secretion system protein GspI C-terminal" evidence="10">
    <location>
        <begin position="60"/>
        <end position="125"/>
    </location>
</feature>
<dbReference type="GO" id="GO:0005886">
    <property type="term" value="C:plasma membrane"/>
    <property type="evidence" value="ECO:0007669"/>
    <property type="project" value="UniProtKB-SubCell"/>
</dbReference>
<dbReference type="NCBIfam" id="TIGR01707">
    <property type="entry name" value="gspI"/>
    <property type="match status" value="1"/>
</dbReference>
<keyword evidence="7" id="KW-1133">Transmembrane helix</keyword>
<comment type="subunit">
    <text evidence="9">Type II secretion is composed of four main components: the outer membrane complex, the inner membrane complex, the cytoplasmic secretion ATPase and the periplasm-spanning pseudopilus.</text>
</comment>
<name>A0A7W7EVJ5_9SPHN</name>
<dbReference type="InterPro" id="IPR003413">
    <property type="entry name" value="T2SS_GspI_C"/>
</dbReference>
<dbReference type="InterPro" id="IPR010052">
    <property type="entry name" value="T2SS_protein-GspI"/>
</dbReference>
<reference evidence="11 12" key="1">
    <citation type="submission" date="2020-08" db="EMBL/GenBank/DDBJ databases">
        <title>Genomic Encyclopedia of Type Strains, Phase IV (KMG-IV): sequencing the most valuable type-strain genomes for metagenomic binning, comparative biology and taxonomic classification.</title>
        <authorList>
            <person name="Goeker M."/>
        </authorList>
    </citation>
    <scope>NUCLEOTIDE SEQUENCE [LARGE SCALE GENOMIC DNA]</scope>
    <source>
        <strain evidence="11 12">DSM 17507</strain>
    </source>
</reference>
<evidence type="ECO:0000256" key="5">
    <source>
        <dbReference type="ARBA" id="ARBA00022519"/>
    </source>
</evidence>
<dbReference type="Gene3D" id="3.30.1300.30">
    <property type="entry name" value="GSPII I/J protein-like"/>
    <property type="match status" value="1"/>
</dbReference>
<dbReference type="NCBIfam" id="TIGR02532">
    <property type="entry name" value="IV_pilin_GFxxxE"/>
    <property type="match status" value="1"/>
</dbReference>
<sequence length="143" mass="15348">MSSRWWFTCAGMARSRSMQAERSPNGFTLLELLVALAVFAIAALALLQMEGASISRTADLDQRLLREIVAQNMAAEILTDPAPPPVGSASGTIENAGRRFQWTRIVAMRADAGVLGIILSVRETTPGAPSQAFTLDFTRLPGS</sequence>
<evidence type="ECO:0000256" key="2">
    <source>
        <dbReference type="ARBA" id="ARBA00008358"/>
    </source>
</evidence>
<accession>A0A7W7EVJ5</accession>
<dbReference type="InterPro" id="IPR045584">
    <property type="entry name" value="Pilin-like"/>
</dbReference>
<keyword evidence="5 9" id="KW-0997">Cell inner membrane</keyword>
<comment type="function">
    <text evidence="9">Component of the type II secretion system required for the energy-dependent secretion of extracellular factors such as proteases and toxins from the periplasm.</text>
</comment>
<comment type="caution">
    <text evidence="11">The sequence shown here is derived from an EMBL/GenBank/DDBJ whole genome shotgun (WGS) entry which is preliminary data.</text>
</comment>
<organism evidence="11 12">
    <name type="scientific">Novosphingobium taihuense</name>
    <dbReference type="NCBI Taxonomy" id="260085"/>
    <lineage>
        <taxon>Bacteria</taxon>
        <taxon>Pseudomonadati</taxon>
        <taxon>Pseudomonadota</taxon>
        <taxon>Alphaproteobacteria</taxon>
        <taxon>Sphingomonadales</taxon>
        <taxon>Sphingomonadaceae</taxon>
        <taxon>Novosphingobium</taxon>
    </lineage>
</organism>
<dbReference type="AlphaFoldDB" id="A0A7W7EVJ5"/>
<comment type="PTM">
    <text evidence="9">Cleaved by prepilin peptidase.</text>
</comment>
<evidence type="ECO:0000256" key="7">
    <source>
        <dbReference type="ARBA" id="ARBA00022989"/>
    </source>
</evidence>
<gene>
    <name evidence="11" type="ORF">GGR37_003426</name>
</gene>
<dbReference type="Proteomes" id="UP000538566">
    <property type="component" value="Unassembled WGS sequence"/>
</dbReference>
<keyword evidence="3" id="KW-1003">Cell membrane</keyword>
<evidence type="ECO:0000313" key="11">
    <source>
        <dbReference type="EMBL" id="MBB4615136.1"/>
    </source>
</evidence>
<dbReference type="GO" id="GO:0015628">
    <property type="term" value="P:protein secretion by the type II secretion system"/>
    <property type="evidence" value="ECO:0007669"/>
    <property type="project" value="UniProtKB-UniRule"/>
</dbReference>
<dbReference type="SUPFAM" id="SSF54523">
    <property type="entry name" value="Pili subunits"/>
    <property type="match status" value="1"/>
</dbReference>
<keyword evidence="6" id="KW-0812">Transmembrane</keyword>
<proteinExistence type="inferred from homology"/>
<dbReference type="PANTHER" id="PTHR38779:SF2">
    <property type="entry name" value="TYPE II SECRETION SYSTEM PROTEIN I-RELATED"/>
    <property type="match status" value="1"/>
</dbReference>
<dbReference type="Pfam" id="PF02501">
    <property type="entry name" value="T2SSI"/>
    <property type="match status" value="1"/>
</dbReference>
<evidence type="ECO:0000256" key="8">
    <source>
        <dbReference type="ARBA" id="ARBA00023136"/>
    </source>
</evidence>
<evidence type="ECO:0000256" key="6">
    <source>
        <dbReference type="ARBA" id="ARBA00022692"/>
    </source>
</evidence>
<keyword evidence="8" id="KW-0472">Membrane</keyword>
<protein>
    <recommendedName>
        <fullName evidence="9">Type II secretion system protein I</fullName>
        <shortName evidence="9">T2SS minor pseudopilin I</shortName>
    </recommendedName>
</protein>
<evidence type="ECO:0000259" key="10">
    <source>
        <dbReference type="Pfam" id="PF02501"/>
    </source>
</evidence>
<evidence type="ECO:0000256" key="9">
    <source>
        <dbReference type="RuleBase" id="RU368030"/>
    </source>
</evidence>
<keyword evidence="12" id="KW-1185">Reference proteome</keyword>
<comment type="subcellular location">
    <subcellularLocation>
        <location evidence="1 9">Cell inner membrane</location>
        <topology evidence="1 9">Single-pass membrane protein</topology>
    </subcellularLocation>
</comment>
<dbReference type="EMBL" id="JACHOA010000007">
    <property type="protein sequence ID" value="MBB4615136.1"/>
    <property type="molecule type" value="Genomic_DNA"/>
</dbReference>
<evidence type="ECO:0000256" key="3">
    <source>
        <dbReference type="ARBA" id="ARBA00022475"/>
    </source>
</evidence>
<comment type="similarity">
    <text evidence="2 9">Belongs to the GSP I family.</text>
</comment>
<evidence type="ECO:0000256" key="1">
    <source>
        <dbReference type="ARBA" id="ARBA00004377"/>
    </source>
</evidence>
<dbReference type="InterPro" id="IPR012902">
    <property type="entry name" value="N_methyl_site"/>
</dbReference>